<feature type="region of interest" description="Disordered" evidence="1">
    <location>
        <begin position="101"/>
        <end position="193"/>
    </location>
</feature>
<name>A0ABR4EH65_9PEZI</name>
<keyword evidence="3" id="KW-1185">Reference proteome</keyword>
<proteinExistence type="predicted"/>
<sequence length="193" mass="21985">MTKASQQLRPTTSGRTQEDHGLLFLTFLFSSPPPLQHLPHNEQDILGEERHDKPLHQPLAINDITILRPKEMNIRTFETNHRGISDFTIWEATWLPFQSASDTNPGVRLSTASYDGDQPYDQGGVGEERAEGTVKMEKGQQSNVILQRQNWDGNGRGDRRCGVRYKKQSKRTRARSDSNVPLVRDKRGPRRAL</sequence>
<dbReference type="EMBL" id="JBAWTH010000054">
    <property type="protein sequence ID" value="KAL2281797.1"/>
    <property type="molecule type" value="Genomic_DNA"/>
</dbReference>
<feature type="compositionally biased region" description="Basic residues" evidence="1">
    <location>
        <begin position="162"/>
        <end position="173"/>
    </location>
</feature>
<dbReference type="Proteomes" id="UP001600888">
    <property type="component" value="Unassembled WGS sequence"/>
</dbReference>
<accession>A0ABR4EH65</accession>
<evidence type="ECO:0000313" key="3">
    <source>
        <dbReference type="Proteomes" id="UP001600888"/>
    </source>
</evidence>
<feature type="compositionally biased region" description="Polar residues" evidence="1">
    <location>
        <begin position="139"/>
        <end position="152"/>
    </location>
</feature>
<organism evidence="2 3">
    <name type="scientific">Diaporthe vaccinii</name>
    <dbReference type="NCBI Taxonomy" id="105482"/>
    <lineage>
        <taxon>Eukaryota</taxon>
        <taxon>Fungi</taxon>
        <taxon>Dikarya</taxon>
        <taxon>Ascomycota</taxon>
        <taxon>Pezizomycotina</taxon>
        <taxon>Sordariomycetes</taxon>
        <taxon>Sordariomycetidae</taxon>
        <taxon>Diaporthales</taxon>
        <taxon>Diaporthaceae</taxon>
        <taxon>Diaporthe</taxon>
        <taxon>Diaporthe eres species complex</taxon>
    </lineage>
</organism>
<feature type="compositionally biased region" description="Basic and acidic residues" evidence="1">
    <location>
        <begin position="126"/>
        <end position="138"/>
    </location>
</feature>
<comment type="caution">
    <text evidence="2">The sequence shown here is derived from an EMBL/GenBank/DDBJ whole genome shotgun (WGS) entry which is preliminary data.</text>
</comment>
<protein>
    <submittedName>
        <fullName evidence="2">Uncharacterized protein</fullName>
    </submittedName>
</protein>
<evidence type="ECO:0000313" key="2">
    <source>
        <dbReference type="EMBL" id="KAL2281797.1"/>
    </source>
</evidence>
<gene>
    <name evidence="2" type="ORF">FJTKL_11270</name>
</gene>
<reference evidence="2 3" key="1">
    <citation type="submission" date="2024-03" db="EMBL/GenBank/DDBJ databases">
        <title>A high-quality draft genome sequence of Diaporthe vaccinii, a causative agent of upright dieback and viscid rot disease in cranberry plants.</title>
        <authorList>
            <person name="Sarrasin M."/>
            <person name="Lang B.F."/>
            <person name="Burger G."/>
        </authorList>
    </citation>
    <scope>NUCLEOTIDE SEQUENCE [LARGE SCALE GENOMIC DNA]</scope>
    <source>
        <strain evidence="2 3">IS7</strain>
    </source>
</reference>
<evidence type="ECO:0000256" key="1">
    <source>
        <dbReference type="SAM" id="MobiDB-lite"/>
    </source>
</evidence>